<accession>A0A918WRZ3</accession>
<dbReference type="PANTHER" id="PTHR42791">
    <property type="entry name" value="GNAT FAMILY ACETYLTRANSFERASE"/>
    <property type="match status" value="1"/>
</dbReference>
<dbReference type="InterPro" id="IPR000182">
    <property type="entry name" value="GNAT_dom"/>
</dbReference>
<sequence length="201" mass="22524">MGVRIRQATAADREAVLPLVDAAFRHDPVSQWIFPEAAHYERVHGQMMGAFFDLVLKHGWVDVTEDLSAVAMWLPTPAGEPEPDDGPAQLRAAVDPDNVRIELVGTFTAAHHPHHREHAYLWIIAVDPERQGEGLGTALMQPVLEQCDREGTAAYLEASSGRSRELYRRRGFADLGEPLRLPDGGPLMYPMWREPQTYPQK</sequence>
<dbReference type="PROSITE" id="PS51186">
    <property type="entry name" value="GNAT"/>
    <property type="match status" value="1"/>
</dbReference>
<dbReference type="CDD" id="cd04301">
    <property type="entry name" value="NAT_SF"/>
    <property type="match status" value="1"/>
</dbReference>
<feature type="domain" description="N-acetyltransferase" evidence="1">
    <location>
        <begin position="3"/>
        <end position="196"/>
    </location>
</feature>
<comment type="caution">
    <text evidence="2">The sequence shown here is derived from an EMBL/GenBank/DDBJ whole genome shotgun (WGS) entry which is preliminary data.</text>
</comment>
<dbReference type="Proteomes" id="UP000638353">
    <property type="component" value="Unassembled WGS sequence"/>
</dbReference>
<dbReference type="EMBL" id="BMVC01000001">
    <property type="protein sequence ID" value="GHC76799.1"/>
    <property type="molecule type" value="Genomic_DNA"/>
</dbReference>
<dbReference type="AlphaFoldDB" id="A0A918WRZ3"/>
<dbReference type="Pfam" id="PF00583">
    <property type="entry name" value="Acetyltransf_1"/>
    <property type="match status" value="1"/>
</dbReference>
<dbReference type="Gene3D" id="3.40.630.30">
    <property type="match status" value="1"/>
</dbReference>
<evidence type="ECO:0000313" key="3">
    <source>
        <dbReference type="Proteomes" id="UP000638353"/>
    </source>
</evidence>
<dbReference type="GO" id="GO:0016747">
    <property type="term" value="F:acyltransferase activity, transferring groups other than amino-acyl groups"/>
    <property type="evidence" value="ECO:0007669"/>
    <property type="project" value="InterPro"/>
</dbReference>
<dbReference type="PANTHER" id="PTHR42791:SF1">
    <property type="entry name" value="N-ACETYLTRANSFERASE DOMAIN-CONTAINING PROTEIN"/>
    <property type="match status" value="1"/>
</dbReference>
<evidence type="ECO:0000313" key="2">
    <source>
        <dbReference type="EMBL" id="GHC76799.1"/>
    </source>
</evidence>
<proteinExistence type="predicted"/>
<evidence type="ECO:0000259" key="1">
    <source>
        <dbReference type="PROSITE" id="PS51186"/>
    </source>
</evidence>
<gene>
    <name evidence="2" type="ORF">GCM10010334_00760</name>
</gene>
<dbReference type="SUPFAM" id="SSF55729">
    <property type="entry name" value="Acyl-CoA N-acyltransferases (Nat)"/>
    <property type="match status" value="1"/>
</dbReference>
<dbReference type="InterPro" id="IPR016181">
    <property type="entry name" value="Acyl_CoA_acyltransferase"/>
</dbReference>
<dbReference type="RefSeq" id="WP_189820632.1">
    <property type="nucleotide sequence ID" value="NZ_BMVC01000001.1"/>
</dbReference>
<name>A0A918WRZ3_9ACTN</name>
<dbReference type="InterPro" id="IPR052523">
    <property type="entry name" value="Trichothecene_AcTrans"/>
</dbReference>
<protein>
    <submittedName>
        <fullName evidence="2">N-acetyltransferase</fullName>
    </submittedName>
</protein>
<reference evidence="2" key="1">
    <citation type="journal article" date="2014" name="Int. J. Syst. Evol. Microbiol.">
        <title>Complete genome sequence of Corynebacterium casei LMG S-19264T (=DSM 44701T), isolated from a smear-ripened cheese.</title>
        <authorList>
            <consortium name="US DOE Joint Genome Institute (JGI-PGF)"/>
            <person name="Walter F."/>
            <person name="Albersmeier A."/>
            <person name="Kalinowski J."/>
            <person name="Ruckert C."/>
        </authorList>
    </citation>
    <scope>NUCLEOTIDE SEQUENCE</scope>
    <source>
        <strain evidence="2">JCM 4637</strain>
    </source>
</reference>
<reference evidence="2" key="2">
    <citation type="submission" date="2020-09" db="EMBL/GenBank/DDBJ databases">
        <authorList>
            <person name="Sun Q."/>
            <person name="Ohkuma M."/>
        </authorList>
    </citation>
    <scope>NUCLEOTIDE SEQUENCE</scope>
    <source>
        <strain evidence="2">JCM 4637</strain>
    </source>
</reference>
<organism evidence="2 3">
    <name type="scientific">Streptomyces finlayi</name>
    <dbReference type="NCBI Taxonomy" id="67296"/>
    <lineage>
        <taxon>Bacteria</taxon>
        <taxon>Bacillati</taxon>
        <taxon>Actinomycetota</taxon>
        <taxon>Actinomycetes</taxon>
        <taxon>Kitasatosporales</taxon>
        <taxon>Streptomycetaceae</taxon>
        <taxon>Streptomyces</taxon>
    </lineage>
</organism>